<dbReference type="eggNOG" id="COG2972">
    <property type="taxonomic scope" value="Bacteria"/>
</dbReference>
<evidence type="ECO:0000256" key="1">
    <source>
        <dbReference type="SAM" id="Phobius"/>
    </source>
</evidence>
<evidence type="ECO:0000313" key="4">
    <source>
        <dbReference type="Proteomes" id="UP000028705"/>
    </source>
</evidence>
<keyword evidence="3" id="KW-0418">Kinase</keyword>
<dbReference type="GO" id="GO:0016301">
    <property type="term" value="F:kinase activity"/>
    <property type="evidence" value="ECO:0007669"/>
    <property type="project" value="UniProtKB-KW"/>
</dbReference>
<proteinExistence type="predicted"/>
<feature type="transmembrane region" description="Helical" evidence="1">
    <location>
        <begin position="55"/>
        <end position="82"/>
    </location>
</feature>
<organism evidence="3 4">
    <name type="scientific">Chryseobacterium soli</name>
    <dbReference type="NCBI Taxonomy" id="445961"/>
    <lineage>
        <taxon>Bacteria</taxon>
        <taxon>Pseudomonadati</taxon>
        <taxon>Bacteroidota</taxon>
        <taxon>Flavobacteriia</taxon>
        <taxon>Flavobacteriales</taxon>
        <taxon>Weeksellaceae</taxon>
        <taxon>Chryseobacterium group</taxon>
        <taxon>Chryseobacterium</taxon>
    </lineage>
</organism>
<keyword evidence="3" id="KW-0808">Transferase</keyword>
<dbReference type="OrthoDB" id="1495672at2"/>
<sequence length="99" mass="12142">MKTIDENDMQYREAVRKVKRIKNFYLSVFIYVAVNLFILYLNYRELDQNETIWHIEYFILPIIWGAVLLLYGMSVYFSGFMLGRKWEEKKIKELMDKEK</sequence>
<reference evidence="3 4" key="1">
    <citation type="submission" date="2014-07" db="EMBL/GenBank/DDBJ databases">
        <title>Genome of Chryseobacterium soli DSM 19298.</title>
        <authorList>
            <person name="Stropko S.J."/>
            <person name="Pipes S.E."/>
            <person name="Newman J."/>
        </authorList>
    </citation>
    <scope>NUCLEOTIDE SEQUENCE [LARGE SCALE GENOMIC DNA]</scope>
    <source>
        <strain evidence="3 4">DSM 19298</strain>
    </source>
</reference>
<comment type="caution">
    <text evidence="3">The sequence shown here is derived from an EMBL/GenBank/DDBJ whole genome shotgun (WGS) entry which is preliminary data.</text>
</comment>
<evidence type="ECO:0000259" key="2">
    <source>
        <dbReference type="Pfam" id="PF13239"/>
    </source>
</evidence>
<keyword evidence="4" id="KW-1185">Reference proteome</keyword>
<dbReference type="AlphaFoldDB" id="A0A086AC71"/>
<dbReference type="Pfam" id="PF13239">
    <property type="entry name" value="2TM"/>
    <property type="match status" value="1"/>
</dbReference>
<dbReference type="EMBL" id="JPRH01000001">
    <property type="protein sequence ID" value="KFF14285.1"/>
    <property type="molecule type" value="Genomic_DNA"/>
</dbReference>
<feature type="transmembrane region" description="Helical" evidence="1">
    <location>
        <begin position="24"/>
        <end position="43"/>
    </location>
</feature>
<keyword evidence="1" id="KW-1133">Transmembrane helix</keyword>
<gene>
    <name evidence="3" type="ORF">IW15_02250</name>
</gene>
<dbReference type="STRING" id="445961.IW15_02250"/>
<protein>
    <submittedName>
        <fullName evidence="3">Histidine kinase</fullName>
    </submittedName>
</protein>
<dbReference type="RefSeq" id="WP_034708954.1">
    <property type="nucleotide sequence ID" value="NZ_JPRH01000001.1"/>
</dbReference>
<dbReference type="InterPro" id="IPR025698">
    <property type="entry name" value="2TM_dom"/>
</dbReference>
<keyword evidence="1" id="KW-0812">Transmembrane</keyword>
<name>A0A086AC71_9FLAO</name>
<accession>A0A086AC71</accession>
<feature type="domain" description="2TM" evidence="2">
    <location>
        <begin position="13"/>
        <end position="96"/>
    </location>
</feature>
<dbReference type="Proteomes" id="UP000028705">
    <property type="component" value="Unassembled WGS sequence"/>
</dbReference>
<keyword evidence="1" id="KW-0472">Membrane</keyword>
<evidence type="ECO:0000313" key="3">
    <source>
        <dbReference type="EMBL" id="KFF14285.1"/>
    </source>
</evidence>